<reference evidence="1" key="1">
    <citation type="submission" date="2022-02" db="EMBL/GenBank/DDBJ databases">
        <authorList>
            <person name="Leng L."/>
        </authorList>
    </citation>
    <scope>NUCLEOTIDE SEQUENCE</scope>
    <source>
        <strain evidence="1">JI</strain>
    </source>
</reference>
<proteinExistence type="predicted"/>
<name>A0A9X4GXJ4_9FIRM</name>
<dbReference type="EMBL" id="JAKOAV010000001">
    <property type="protein sequence ID" value="MDF9406845.1"/>
    <property type="molecule type" value="Genomic_DNA"/>
</dbReference>
<dbReference type="Proteomes" id="UP001154312">
    <property type="component" value="Unassembled WGS sequence"/>
</dbReference>
<dbReference type="NCBIfam" id="TIGR03309">
    <property type="entry name" value="matur_yqeB"/>
    <property type="match status" value="1"/>
</dbReference>
<gene>
    <name evidence="1" type="ORF">L7E55_00475</name>
</gene>
<keyword evidence="2" id="KW-1185">Reference proteome</keyword>
<protein>
    <submittedName>
        <fullName evidence="1">EF2563 family selenium-dependent molybdenum hydroxylase system protein</fullName>
    </submittedName>
</protein>
<dbReference type="InterPro" id="IPR017695">
    <property type="entry name" value="Se-dep_Mo_hydrolase_YqeB"/>
</dbReference>
<dbReference type="RefSeq" id="WP_277441991.1">
    <property type="nucleotide sequence ID" value="NZ_JAKOAV010000001.1"/>
</dbReference>
<evidence type="ECO:0000313" key="2">
    <source>
        <dbReference type="Proteomes" id="UP001154312"/>
    </source>
</evidence>
<dbReference type="AlphaFoldDB" id="A0A9X4GXJ4"/>
<comment type="caution">
    <text evidence="1">The sequence shown here is derived from an EMBL/GenBank/DDBJ whole genome shotgun (WGS) entry which is preliminary data.</text>
</comment>
<evidence type="ECO:0000313" key="1">
    <source>
        <dbReference type="EMBL" id="MDF9406845.1"/>
    </source>
</evidence>
<accession>A0A9X4GXJ4</accession>
<sequence>MSLQNELIVIRGAGDLASGAAFRLARSGFPVVMIELPEPLVIRRAVSFAEAVFRGKFTVEDITAELAVSIGDINKLLKAGKMPIVADPAQYPLKILQPAAVIDATMAKKNLGTTIDDAPIVIGLGPGFKAGVDVHAVVETCRGHDLGKVILKGQAEPNTGVPGEIGGYRAERILRSPGCGTFHAVKEIGDIVEKGELVATIDGLPLYATISGVLRGMLHSGLQVNPGMKVGDIDPRHRREYCFTISDKARAIAGGVLEAYLFLRRRNLTWSQN</sequence>
<organism evidence="1 2">
    <name type="scientific">Pelotomaculum isophthalicicum JI</name>
    <dbReference type="NCBI Taxonomy" id="947010"/>
    <lineage>
        <taxon>Bacteria</taxon>
        <taxon>Bacillati</taxon>
        <taxon>Bacillota</taxon>
        <taxon>Clostridia</taxon>
        <taxon>Eubacteriales</taxon>
        <taxon>Desulfotomaculaceae</taxon>
        <taxon>Pelotomaculum</taxon>
    </lineage>
</organism>